<comment type="caution">
    <text evidence="2">The sequence shown here is derived from an EMBL/GenBank/DDBJ whole genome shotgun (WGS) entry which is preliminary data.</text>
</comment>
<accession>A0AAV6MHH3</accession>
<evidence type="ECO:0000313" key="2">
    <source>
        <dbReference type="EMBL" id="KAG6581723.1"/>
    </source>
</evidence>
<feature type="compositionally biased region" description="Basic and acidic residues" evidence="1">
    <location>
        <begin position="18"/>
        <end position="36"/>
    </location>
</feature>
<reference evidence="2 3" key="1">
    <citation type="journal article" date="2021" name="Hortic Res">
        <title>The domestication of Cucurbita argyrosperma as revealed by the genome of its wild relative.</title>
        <authorList>
            <person name="Barrera-Redondo J."/>
            <person name="Sanchez-de la Vega G."/>
            <person name="Aguirre-Liguori J.A."/>
            <person name="Castellanos-Morales G."/>
            <person name="Gutierrez-Guerrero Y.T."/>
            <person name="Aguirre-Dugua X."/>
            <person name="Aguirre-Planter E."/>
            <person name="Tenaillon M.I."/>
            <person name="Lira-Saade R."/>
            <person name="Eguiarte L.E."/>
        </authorList>
    </citation>
    <scope>NUCLEOTIDE SEQUENCE [LARGE SCALE GENOMIC DNA]</scope>
    <source>
        <strain evidence="2">JBR-2021</strain>
    </source>
</reference>
<organism evidence="2 3">
    <name type="scientific">Cucurbita argyrosperma subsp. sororia</name>
    <dbReference type="NCBI Taxonomy" id="37648"/>
    <lineage>
        <taxon>Eukaryota</taxon>
        <taxon>Viridiplantae</taxon>
        <taxon>Streptophyta</taxon>
        <taxon>Embryophyta</taxon>
        <taxon>Tracheophyta</taxon>
        <taxon>Spermatophyta</taxon>
        <taxon>Magnoliopsida</taxon>
        <taxon>eudicotyledons</taxon>
        <taxon>Gunneridae</taxon>
        <taxon>Pentapetalae</taxon>
        <taxon>rosids</taxon>
        <taxon>fabids</taxon>
        <taxon>Cucurbitales</taxon>
        <taxon>Cucurbitaceae</taxon>
        <taxon>Cucurbiteae</taxon>
        <taxon>Cucurbita</taxon>
    </lineage>
</organism>
<gene>
    <name evidence="2" type="ORF">SDJN03_21725</name>
</gene>
<proteinExistence type="predicted"/>
<feature type="region of interest" description="Disordered" evidence="1">
    <location>
        <begin position="1"/>
        <end position="40"/>
    </location>
</feature>
<keyword evidence="3" id="KW-1185">Reference proteome</keyword>
<protein>
    <submittedName>
        <fullName evidence="2">Uncharacterized protein</fullName>
    </submittedName>
</protein>
<evidence type="ECO:0000256" key="1">
    <source>
        <dbReference type="SAM" id="MobiDB-lite"/>
    </source>
</evidence>
<dbReference type="EMBL" id="JAGKQH010000014">
    <property type="protein sequence ID" value="KAG6581723.1"/>
    <property type="molecule type" value="Genomic_DNA"/>
</dbReference>
<dbReference type="AlphaFoldDB" id="A0AAV6MHH3"/>
<dbReference type="Proteomes" id="UP000685013">
    <property type="component" value="Chromosome 14"/>
</dbReference>
<feature type="compositionally biased region" description="Polar residues" evidence="1">
    <location>
        <begin position="1"/>
        <end position="17"/>
    </location>
</feature>
<name>A0AAV6MHH3_9ROSI</name>
<sequence length="72" mass="7926">MSRVSSQQEESLGCDSSQGEKETGRNSNQREKEHGSQLESARGHVISCVVGYYLTTAVYSDRMQLNPRASSS</sequence>
<feature type="non-terminal residue" evidence="2">
    <location>
        <position position="1"/>
    </location>
</feature>
<evidence type="ECO:0000313" key="3">
    <source>
        <dbReference type="Proteomes" id="UP000685013"/>
    </source>
</evidence>